<dbReference type="Proteomes" id="UP001224412">
    <property type="component" value="Unassembled WGS sequence"/>
</dbReference>
<reference evidence="13" key="1">
    <citation type="submission" date="2023-05" db="EMBL/GenBank/DDBJ databases">
        <title>Metabolic capabilities are highly conserved among human nasal-associated Corynebacterium species in pangenomic analyses.</title>
        <authorList>
            <person name="Tran T.H."/>
            <person name="Roberts A.Q."/>
            <person name="Escapa I.F."/>
            <person name="Gao W."/>
            <person name="Conlan S."/>
            <person name="Kong H."/>
            <person name="Segre J.A."/>
            <person name="Kelly M.S."/>
            <person name="Lemon K.P."/>
        </authorList>
    </citation>
    <scope>NUCLEOTIDE SEQUENCE</scope>
    <source>
        <strain evidence="13">KPL2773</strain>
    </source>
</reference>
<comment type="pathway">
    <text evidence="2 10">Protein modification; protein glycosylation.</text>
</comment>
<keyword evidence="5 10" id="KW-0808">Transferase</keyword>
<evidence type="ECO:0000256" key="8">
    <source>
        <dbReference type="ARBA" id="ARBA00023136"/>
    </source>
</evidence>
<accession>A0AAP4F5C0</accession>
<dbReference type="InterPro" id="IPR003342">
    <property type="entry name" value="ArnT-like_N"/>
</dbReference>
<keyword evidence="7 10" id="KW-1133">Transmembrane helix</keyword>
<comment type="similarity">
    <text evidence="3 10">Belongs to the glycosyltransferase 39 family.</text>
</comment>
<evidence type="ECO:0000256" key="5">
    <source>
        <dbReference type="ARBA" id="ARBA00022679"/>
    </source>
</evidence>
<organism evidence="13 14">
    <name type="scientific">Corynebacterium pseudodiphtheriticum</name>
    <dbReference type="NCBI Taxonomy" id="37637"/>
    <lineage>
        <taxon>Bacteria</taxon>
        <taxon>Bacillati</taxon>
        <taxon>Actinomycetota</taxon>
        <taxon>Actinomycetes</taxon>
        <taxon>Mycobacteriales</taxon>
        <taxon>Corynebacteriaceae</taxon>
        <taxon>Corynebacterium</taxon>
    </lineage>
</organism>
<dbReference type="Pfam" id="PF02366">
    <property type="entry name" value="PMT"/>
    <property type="match status" value="1"/>
</dbReference>
<evidence type="ECO:0000259" key="11">
    <source>
        <dbReference type="Pfam" id="PF02366"/>
    </source>
</evidence>
<dbReference type="Pfam" id="PF16192">
    <property type="entry name" value="PMT_4TMC"/>
    <property type="match status" value="1"/>
</dbReference>
<sequence>MAVAEKSSAPLARTRRAHARSVRPYSTPQLIRIPFDRRDGWSFLLIGALAAITRFLGLPHPVSSGTPIFDEKHYVPQAWDIVRSWEHLLIGGIESNPGYGLVVHPPLAKQIIALSEFVFGYSPMGWRTMAAAFGTAVVIMTMLLARELTQTWNIGALAGILATFDGVLLVSSKFGMLDIFQVFFIITAAWMLARDHRDMRRRMHQAWKTLADESTTGAWRSVFGPRFGVRWWRFGAGLMLGGALAIKWSGLYYIAFFGLFCVFGDLLIRRRYGINRPYSAICLHDIPAALASLVLVPILVYLWSWRAWFSSETAVYRHAAVDGTIDDDSPLQALPDSIASWFYYHRSVLDFHASLTTSGGHEHPWDSKPWSWLAGIRPILYYSNTELDCPLGGAKGGCREMLFLFGTPAIWWLIVPGLAWALWALIIHRDHAFAWPLVGFAAGFLPWLAAYDRQMYFFYAAAFIPFVLVIYAIILGRLMHQGRFVRWRLLVRLTGHELRLGSIVVIVYLATVVGMFVYFSPILYGLPVSNSWYHSMMWLPSWT</sequence>
<dbReference type="PANTHER" id="PTHR10050">
    <property type="entry name" value="DOLICHYL-PHOSPHATE-MANNOSE--PROTEIN MANNOSYLTRANSFERASE"/>
    <property type="match status" value="1"/>
</dbReference>
<dbReference type="GO" id="GO:0005886">
    <property type="term" value="C:plasma membrane"/>
    <property type="evidence" value="ECO:0007669"/>
    <property type="project" value="UniProtKB-SubCell"/>
</dbReference>
<evidence type="ECO:0000256" key="3">
    <source>
        <dbReference type="ARBA" id="ARBA00007222"/>
    </source>
</evidence>
<proteinExistence type="inferred from homology"/>
<evidence type="ECO:0000256" key="10">
    <source>
        <dbReference type="RuleBase" id="RU367007"/>
    </source>
</evidence>
<feature type="transmembrane region" description="Helical" evidence="10">
    <location>
        <begin position="40"/>
        <end position="57"/>
    </location>
</feature>
<feature type="transmembrane region" description="Helical" evidence="10">
    <location>
        <begin position="433"/>
        <end position="450"/>
    </location>
</feature>
<protein>
    <recommendedName>
        <fullName evidence="9 10">Polyprenol-phosphate-mannose--protein mannosyltransferase</fullName>
        <ecNumber evidence="10">2.4.1.-</ecNumber>
    </recommendedName>
</protein>
<evidence type="ECO:0000256" key="7">
    <source>
        <dbReference type="ARBA" id="ARBA00022989"/>
    </source>
</evidence>
<feature type="transmembrane region" description="Helical" evidence="10">
    <location>
        <begin position="280"/>
        <end position="303"/>
    </location>
</feature>
<feature type="transmembrane region" description="Helical" evidence="10">
    <location>
        <begin position="409"/>
        <end position="426"/>
    </location>
</feature>
<keyword evidence="10" id="KW-1003">Cell membrane</keyword>
<evidence type="ECO:0000256" key="6">
    <source>
        <dbReference type="ARBA" id="ARBA00022692"/>
    </source>
</evidence>
<dbReference type="AlphaFoldDB" id="A0AAP4F5C0"/>
<dbReference type="RefSeq" id="WP_284588771.1">
    <property type="nucleotide sequence ID" value="NZ_JASNUC010000002.1"/>
</dbReference>
<keyword evidence="8 10" id="KW-0472">Membrane</keyword>
<keyword evidence="6 10" id="KW-0812">Transmembrane</keyword>
<feature type="transmembrane region" description="Helical" evidence="10">
    <location>
        <begin position="152"/>
        <end position="170"/>
    </location>
</feature>
<feature type="transmembrane region" description="Helical" evidence="10">
    <location>
        <begin position="500"/>
        <end position="526"/>
    </location>
</feature>
<comment type="caution">
    <text evidence="13">The sequence shown here is derived from an EMBL/GenBank/DDBJ whole genome shotgun (WGS) entry which is preliminary data.</text>
</comment>
<feature type="transmembrane region" description="Helical" evidence="10">
    <location>
        <begin position="176"/>
        <end position="193"/>
    </location>
</feature>
<evidence type="ECO:0000259" key="12">
    <source>
        <dbReference type="Pfam" id="PF16192"/>
    </source>
</evidence>
<dbReference type="InterPro" id="IPR032421">
    <property type="entry name" value="PMT_4TMC"/>
</dbReference>
<evidence type="ECO:0000313" key="13">
    <source>
        <dbReference type="EMBL" id="MDK4307511.1"/>
    </source>
</evidence>
<comment type="function">
    <text evidence="10">Protein O-mannosyltransferase that catalyzes the transfer of a single mannose residue from a polyprenol phospho-mannosyl lipidic donor to the hydroxyl group of selected serine and threonine residues in acceptor proteins.</text>
</comment>
<dbReference type="InterPro" id="IPR027005">
    <property type="entry name" value="PMT-like"/>
</dbReference>
<dbReference type="PANTHER" id="PTHR10050:SF46">
    <property type="entry name" value="PROTEIN O-MANNOSYL-TRANSFERASE 2"/>
    <property type="match status" value="1"/>
</dbReference>
<evidence type="ECO:0000256" key="9">
    <source>
        <dbReference type="ARBA" id="ARBA00093617"/>
    </source>
</evidence>
<dbReference type="EC" id="2.4.1.-" evidence="10"/>
<feature type="domain" description="ArnT-like N-terminal" evidence="11">
    <location>
        <begin position="119"/>
        <end position="204"/>
    </location>
</feature>
<feature type="transmembrane region" description="Helical" evidence="10">
    <location>
        <begin position="456"/>
        <end position="479"/>
    </location>
</feature>
<comment type="subcellular location">
    <subcellularLocation>
        <location evidence="10">Cell membrane</location>
    </subcellularLocation>
    <subcellularLocation>
        <location evidence="1">Endomembrane system</location>
        <topology evidence="1">Multi-pass membrane protein</topology>
    </subcellularLocation>
</comment>
<dbReference type="GO" id="GO:0012505">
    <property type="term" value="C:endomembrane system"/>
    <property type="evidence" value="ECO:0007669"/>
    <property type="project" value="UniProtKB-SubCell"/>
</dbReference>
<feature type="domain" description="Protein O-mannosyl-transferase C-terminal four TM" evidence="12">
    <location>
        <begin position="339"/>
        <end position="542"/>
    </location>
</feature>
<evidence type="ECO:0000256" key="4">
    <source>
        <dbReference type="ARBA" id="ARBA00022676"/>
    </source>
</evidence>
<gene>
    <name evidence="13" type="ORF">QPX42_08165</name>
</gene>
<evidence type="ECO:0000313" key="14">
    <source>
        <dbReference type="Proteomes" id="UP001224412"/>
    </source>
</evidence>
<feature type="transmembrane region" description="Helical" evidence="10">
    <location>
        <begin position="229"/>
        <end position="246"/>
    </location>
</feature>
<evidence type="ECO:0000256" key="1">
    <source>
        <dbReference type="ARBA" id="ARBA00004127"/>
    </source>
</evidence>
<keyword evidence="4 10" id="KW-0328">Glycosyltransferase</keyword>
<feature type="transmembrane region" description="Helical" evidence="10">
    <location>
        <begin position="124"/>
        <end position="145"/>
    </location>
</feature>
<feature type="transmembrane region" description="Helical" evidence="10">
    <location>
        <begin position="252"/>
        <end position="268"/>
    </location>
</feature>
<dbReference type="EMBL" id="JASNVH010000012">
    <property type="protein sequence ID" value="MDK4307511.1"/>
    <property type="molecule type" value="Genomic_DNA"/>
</dbReference>
<evidence type="ECO:0000256" key="2">
    <source>
        <dbReference type="ARBA" id="ARBA00004922"/>
    </source>
</evidence>
<dbReference type="GO" id="GO:0004169">
    <property type="term" value="F:dolichyl-phosphate-mannose-protein mannosyltransferase activity"/>
    <property type="evidence" value="ECO:0007669"/>
    <property type="project" value="UniProtKB-UniRule"/>
</dbReference>
<name>A0AAP4F5C0_9CORY</name>